<keyword evidence="1" id="KW-0812">Transmembrane</keyword>
<comment type="caution">
    <text evidence="2">The sequence shown here is derived from an EMBL/GenBank/DDBJ whole genome shotgun (WGS) entry which is preliminary data.</text>
</comment>
<keyword evidence="1" id="KW-1133">Transmembrane helix</keyword>
<feature type="non-terminal residue" evidence="2">
    <location>
        <position position="679"/>
    </location>
</feature>
<name>A0A0F9H6C3_9ZZZZ</name>
<proteinExistence type="predicted"/>
<protein>
    <submittedName>
        <fullName evidence="2">Uncharacterized protein</fullName>
    </submittedName>
</protein>
<feature type="transmembrane region" description="Helical" evidence="1">
    <location>
        <begin position="154"/>
        <end position="175"/>
    </location>
</feature>
<evidence type="ECO:0000313" key="2">
    <source>
        <dbReference type="EMBL" id="KKL70782.1"/>
    </source>
</evidence>
<dbReference type="AlphaFoldDB" id="A0A0F9H6C3"/>
<feature type="transmembrane region" description="Helical" evidence="1">
    <location>
        <begin position="181"/>
        <end position="202"/>
    </location>
</feature>
<dbReference type="EMBL" id="LAZR01025795">
    <property type="protein sequence ID" value="KKL70782.1"/>
    <property type="molecule type" value="Genomic_DNA"/>
</dbReference>
<reference evidence="2" key="1">
    <citation type="journal article" date="2015" name="Nature">
        <title>Complex archaea that bridge the gap between prokaryotes and eukaryotes.</title>
        <authorList>
            <person name="Spang A."/>
            <person name="Saw J.H."/>
            <person name="Jorgensen S.L."/>
            <person name="Zaremba-Niedzwiedzka K."/>
            <person name="Martijn J."/>
            <person name="Lind A.E."/>
            <person name="van Eijk R."/>
            <person name="Schleper C."/>
            <person name="Guy L."/>
            <person name="Ettema T.J."/>
        </authorList>
    </citation>
    <scope>NUCLEOTIDE SEQUENCE</scope>
</reference>
<accession>A0A0F9H6C3</accession>
<organism evidence="2">
    <name type="scientific">marine sediment metagenome</name>
    <dbReference type="NCBI Taxonomy" id="412755"/>
    <lineage>
        <taxon>unclassified sequences</taxon>
        <taxon>metagenomes</taxon>
        <taxon>ecological metagenomes</taxon>
    </lineage>
</organism>
<keyword evidence="1" id="KW-0472">Membrane</keyword>
<feature type="non-terminal residue" evidence="2">
    <location>
        <position position="1"/>
    </location>
</feature>
<gene>
    <name evidence="2" type="ORF">LCGC14_2101470</name>
</gene>
<evidence type="ECO:0000256" key="1">
    <source>
        <dbReference type="SAM" id="Phobius"/>
    </source>
</evidence>
<sequence>DGHYFYVDSDLNNFYETVYILSDIYTTARDGTPKYNVMSIGQNNDGIHDFAPYERLNKIETSVTNFDNLAMESARFGTDWVYNFDKLRKVKILWDRESILEEYGLKPKDNIFEIYKLVETSEQKDKFSKLFYEIRHETYSTAWKQYHKQLGKDIAGQVFMSVTAGVLSAFVESAMTAASLGFGWLGAHGTAMLVYFAVYTLMTKFSIDAKLHESKAISRSGIFYSVSDVVKSPTSLNEKSFADRFLQDSMAAALLGHPGGYYTTVTGGEPGNMYEGNLLVSPPSFGRLGNTNLLDDAGGFLRLLSDNLLDMGKSDPDAFTALDFDDTNLNYLLLTSELPSYNRYDYYTYENTNADSSVYDAYSTNTLGFLETKIKRISNNQFDAIRPTIINGVPSYNFINSTLYQAVLPQSILYKPIVLSKSRNNQLTLAPGLLTITVQCKDYKNTKGIYAYGLLRLERHAEYKAKIPLKSKGFEYPIRTISIDIISEDENGDKNYLNRIQVDKSYYTFEDGNLYFTKSLEEIISEKYQGFEDTLEQTWLSDLIGASIYYEINIVFDRFVPDDTDETNSLALAQATFYTIMDYFNQYTYAQVSANMIAEIAYTETLTFWSTLISVPLLYFGSAIATGAVGSLGSQAGTMLVQMAISPIKEVFQEIIIDGFTETLAENIVDMLGGSEDLG</sequence>